<dbReference type="PROSITE" id="PS51084">
    <property type="entry name" value="HIT_2"/>
    <property type="match status" value="1"/>
</dbReference>
<evidence type="ECO:0000313" key="5">
    <source>
        <dbReference type="EMBL" id="XBS53347.1"/>
    </source>
</evidence>
<dbReference type="EMBL" id="CP157940">
    <property type="protein sequence ID" value="XBS53347.1"/>
    <property type="molecule type" value="Genomic_DNA"/>
</dbReference>
<dbReference type="GO" id="GO:0008168">
    <property type="term" value="F:methyltransferase activity"/>
    <property type="evidence" value="ECO:0007669"/>
    <property type="project" value="UniProtKB-KW"/>
</dbReference>
<dbReference type="InterPro" id="IPR036265">
    <property type="entry name" value="HIT-like_sf"/>
</dbReference>
<dbReference type="CDD" id="cd01277">
    <property type="entry name" value="HINT_subgroup"/>
    <property type="match status" value="1"/>
</dbReference>
<dbReference type="GO" id="GO:0009117">
    <property type="term" value="P:nucleotide metabolic process"/>
    <property type="evidence" value="ECO:0007669"/>
    <property type="project" value="TreeGrafter"/>
</dbReference>
<protein>
    <submittedName>
        <fullName evidence="5">HIT family protein</fullName>
        <ecNumber evidence="5">2.1.1.-</ecNumber>
    </submittedName>
</protein>
<proteinExistence type="predicted"/>
<dbReference type="InterPro" id="IPR001310">
    <property type="entry name" value="Histidine_triad_HIT"/>
</dbReference>
<dbReference type="PROSITE" id="PS00892">
    <property type="entry name" value="HIT_1"/>
    <property type="match status" value="1"/>
</dbReference>
<feature type="active site" description="Tele-AMP-histidine intermediate" evidence="1">
    <location>
        <position position="101"/>
    </location>
</feature>
<gene>
    <name evidence="5" type="ORF">ABFV83_16220</name>
</gene>
<dbReference type="PRINTS" id="PR00332">
    <property type="entry name" value="HISTRIAD"/>
</dbReference>
<dbReference type="PANTHER" id="PTHR46648:SF1">
    <property type="entry name" value="ADENOSINE 5'-MONOPHOSPHORAMIDASE HNT1"/>
    <property type="match status" value="1"/>
</dbReference>
<dbReference type="InterPro" id="IPR019808">
    <property type="entry name" value="Histidine_triad_CS"/>
</dbReference>
<sequence>MREDSCIFCKIANGVIPSETIYEDDTFRVILDLGPASRGHALILPKQHYKDICKLDEETAKKVLPLAAKIGNAMKNSLGCAGFNVVQNNGKEAGQTVFHFHVHLIPRYEDGPIMVSWVQSEANPEELTQTGAAIRSALQSEGHNQ</sequence>
<dbReference type="PANTHER" id="PTHR46648">
    <property type="entry name" value="HIT FAMILY PROTEIN 1"/>
    <property type="match status" value="1"/>
</dbReference>
<keyword evidence="5" id="KW-0808">Transferase</keyword>
<evidence type="ECO:0000256" key="1">
    <source>
        <dbReference type="PIRSR" id="PIRSR601310-1"/>
    </source>
</evidence>
<dbReference type="EC" id="2.1.1.-" evidence="5"/>
<evidence type="ECO:0000256" key="3">
    <source>
        <dbReference type="PROSITE-ProRule" id="PRU00464"/>
    </source>
</evidence>
<name>A0AAU7PLU7_9FIRM</name>
<dbReference type="InterPro" id="IPR039384">
    <property type="entry name" value="HINT"/>
</dbReference>
<evidence type="ECO:0000256" key="2">
    <source>
        <dbReference type="PIRSR" id="PIRSR601310-3"/>
    </source>
</evidence>
<dbReference type="SUPFAM" id="SSF54197">
    <property type="entry name" value="HIT-like"/>
    <property type="match status" value="1"/>
</dbReference>
<dbReference type="Gene3D" id="3.30.428.10">
    <property type="entry name" value="HIT-like"/>
    <property type="match status" value="1"/>
</dbReference>
<feature type="short sequence motif" description="Histidine triad motif" evidence="2 3">
    <location>
        <begin position="99"/>
        <end position="103"/>
    </location>
</feature>
<dbReference type="AlphaFoldDB" id="A0AAU7PLU7"/>
<dbReference type="InterPro" id="IPR011146">
    <property type="entry name" value="HIT-like"/>
</dbReference>
<evidence type="ECO:0000259" key="4">
    <source>
        <dbReference type="PROSITE" id="PS51084"/>
    </source>
</evidence>
<dbReference type="Pfam" id="PF01230">
    <property type="entry name" value="HIT"/>
    <property type="match status" value="1"/>
</dbReference>
<feature type="domain" description="HIT" evidence="4">
    <location>
        <begin position="7"/>
        <end position="114"/>
    </location>
</feature>
<dbReference type="RefSeq" id="WP_349945283.1">
    <property type="nucleotide sequence ID" value="NZ_CP157940.1"/>
</dbReference>
<reference evidence="5" key="1">
    <citation type="submission" date="2024-06" db="EMBL/GenBank/DDBJ databases">
        <title>Lacrimispora cavernae sp. nov., a novel anaerobe isolated from bat guano pile inside a cave.</title>
        <authorList>
            <person name="Miller S.L."/>
            <person name="Lu N."/>
            <person name="King J."/>
            <person name="Sankaranarayanan K."/>
            <person name="Lawson P.A."/>
        </authorList>
    </citation>
    <scope>NUCLEOTIDE SEQUENCE</scope>
    <source>
        <strain evidence="5">BS-2</strain>
    </source>
</reference>
<dbReference type="GO" id="GO:0032259">
    <property type="term" value="P:methylation"/>
    <property type="evidence" value="ECO:0007669"/>
    <property type="project" value="UniProtKB-KW"/>
</dbReference>
<organism evidence="5">
    <name type="scientific">Lacrimispora sp. BS-2</name>
    <dbReference type="NCBI Taxonomy" id="3151850"/>
    <lineage>
        <taxon>Bacteria</taxon>
        <taxon>Bacillati</taxon>
        <taxon>Bacillota</taxon>
        <taxon>Clostridia</taxon>
        <taxon>Lachnospirales</taxon>
        <taxon>Lachnospiraceae</taxon>
        <taxon>Lacrimispora</taxon>
    </lineage>
</organism>
<accession>A0AAU7PLU7</accession>
<keyword evidence="5" id="KW-0489">Methyltransferase</keyword>